<dbReference type="InterPro" id="IPR047696">
    <property type="entry name" value="SulA_enterobact"/>
</dbReference>
<dbReference type="SUPFAM" id="SSF52540">
    <property type="entry name" value="P-loop containing nucleoside triphosphate hydrolases"/>
    <property type="match status" value="1"/>
</dbReference>
<feature type="region of interest" description="FtsZ binding" evidence="6">
    <location>
        <begin position="107"/>
        <end position="113"/>
    </location>
</feature>
<keyword evidence="1 6" id="KW-0132">Cell division</keyword>
<dbReference type="RefSeq" id="WP_025801011.1">
    <property type="nucleotide sequence ID" value="NZ_CP009706.1"/>
</dbReference>
<dbReference type="Gene3D" id="3.40.50.300">
    <property type="entry name" value="P-loop containing nucleotide triphosphate hydrolases"/>
    <property type="match status" value="1"/>
</dbReference>
<evidence type="ECO:0000256" key="2">
    <source>
        <dbReference type="ARBA" id="ARBA00022763"/>
    </source>
</evidence>
<dbReference type="GO" id="GO:0000917">
    <property type="term" value="P:division septum assembly"/>
    <property type="evidence" value="ECO:0007669"/>
    <property type="project" value="UniProtKB-KW"/>
</dbReference>
<evidence type="ECO:0000256" key="1">
    <source>
        <dbReference type="ARBA" id="ARBA00022618"/>
    </source>
</evidence>
<dbReference type="PIRSF" id="PIRSF003093">
    <property type="entry name" value="SulA"/>
    <property type="match status" value="1"/>
</dbReference>
<dbReference type="HOGENOM" id="CLU_118972_1_0_6"/>
<evidence type="ECO:0000256" key="3">
    <source>
        <dbReference type="ARBA" id="ARBA00023210"/>
    </source>
</evidence>
<dbReference type="InterPro" id="IPR050356">
    <property type="entry name" value="SulA_CellDiv_inhibitor"/>
</dbReference>
<dbReference type="Proteomes" id="UP000029986">
    <property type="component" value="Chromosome"/>
</dbReference>
<proteinExistence type="evidence at transcript level"/>
<dbReference type="NCBIfam" id="NF007892">
    <property type="entry name" value="PRK10595.1"/>
    <property type="match status" value="1"/>
</dbReference>
<dbReference type="EMBL" id="CP009706">
    <property type="protein sequence ID" value="AIU72430.1"/>
    <property type="molecule type" value="Genomic_DNA"/>
</dbReference>
<keyword evidence="4 6" id="KW-0742">SOS response</keyword>
<dbReference type="PATRIC" id="fig|1453496.5.peg.1703"/>
<sequence>MRTQSLHHYTERSSFLSPSAHHETEEQGNAYAGVISELVYSEHQPMLSLLLLPLLRQLGKQSRWLLWLNPQHRLSKQWLADSGLPASKVMQLNQIEPVDSIYAMECALRSGNYSVVLGWLPPLTQNERARLRKAAQEGECFGLVMQPDLNSEPDQGQRNLLKIQSKLFH</sequence>
<dbReference type="InterPro" id="IPR004596">
    <property type="entry name" value="Cell_div_suppressor_SulA"/>
</dbReference>
<feature type="site" description="Essential for degradation by Lon protease" evidence="6">
    <location>
        <position position="169"/>
    </location>
</feature>
<dbReference type="NCBIfam" id="TIGR00623">
    <property type="entry name" value="SOS_SulA_coli"/>
    <property type="match status" value="1"/>
</dbReference>
<dbReference type="KEGG" id="hav:AT03_08525"/>
<dbReference type="GeneID" id="56891385"/>
<evidence type="ECO:0000313" key="9">
    <source>
        <dbReference type="Proteomes" id="UP000029986"/>
    </source>
</evidence>
<keyword evidence="9" id="KW-1185">Reference proteome</keyword>
<dbReference type="eggNOG" id="COG5404">
    <property type="taxonomic scope" value="Bacteria"/>
</dbReference>
<comment type="caution">
    <text evidence="6">Lacks conserved residue(s) required for the propagation of feature annotation.</text>
</comment>
<dbReference type="PANTHER" id="PTHR35369:SF4">
    <property type="entry name" value="CELL DIVISION INHIBITOR SULA"/>
    <property type="match status" value="1"/>
</dbReference>
<gene>
    <name evidence="6" type="primary">sulA</name>
    <name evidence="8" type="ORF">AT03_08525</name>
</gene>
<dbReference type="Pfam" id="PF03846">
    <property type="entry name" value="SulA"/>
    <property type="match status" value="1"/>
</dbReference>
<comment type="induction">
    <text evidence="6">By DNA damage, as part of the SOS response.</text>
</comment>
<dbReference type="HAMAP" id="MF_01179">
    <property type="entry name" value="SulA"/>
    <property type="match status" value="1"/>
</dbReference>
<evidence type="ECO:0000256" key="7">
    <source>
        <dbReference type="SAM" id="MobiDB-lite"/>
    </source>
</evidence>
<feature type="region of interest" description="Disordered" evidence="7">
    <location>
        <begin position="1"/>
        <end position="22"/>
    </location>
</feature>
<dbReference type="GO" id="GO:0009432">
    <property type="term" value="P:SOS response"/>
    <property type="evidence" value="ECO:0007669"/>
    <property type="project" value="UniProtKB-UniRule"/>
</dbReference>
<comment type="similarity">
    <text evidence="6">Belongs to the SulA family.</text>
</comment>
<evidence type="ECO:0000256" key="5">
    <source>
        <dbReference type="ARBA" id="ARBA00023306"/>
    </source>
</evidence>
<evidence type="ECO:0000256" key="4">
    <source>
        <dbReference type="ARBA" id="ARBA00023236"/>
    </source>
</evidence>
<comment type="function">
    <text evidence="6">Component of the SOS system and an inhibitor of cell division. Accumulation of SulA causes rapid cessation of cell division and the appearance of long, non-septate filaments. In the presence of GTP, binds a polymerization-competent form of FtsZ in a 1:1 ratio, thus inhibiting FtsZ polymerization and therefore preventing it from participating in the assembly of the Z ring. This mechanism prevents the premature segregation of damaged DNA to daughter cells during cell division.</text>
</comment>
<comment type="subunit">
    <text evidence="6">Interacts with FtsZ.</text>
</comment>
<dbReference type="AlphaFoldDB" id="A0A097R147"/>
<accession>A0A097R147</accession>
<organism evidence="8 9">
    <name type="scientific">Hafnia alvei FB1</name>
    <dbReference type="NCBI Taxonomy" id="1453496"/>
    <lineage>
        <taxon>Bacteria</taxon>
        <taxon>Pseudomonadati</taxon>
        <taxon>Pseudomonadota</taxon>
        <taxon>Gammaproteobacteria</taxon>
        <taxon>Enterobacterales</taxon>
        <taxon>Hafniaceae</taxon>
        <taxon>Hafnia</taxon>
    </lineage>
</organism>
<dbReference type="InterPro" id="IPR027417">
    <property type="entry name" value="P-loop_NTPase"/>
</dbReference>
<dbReference type="GO" id="GO:0051782">
    <property type="term" value="P:negative regulation of cell division"/>
    <property type="evidence" value="ECO:0007669"/>
    <property type="project" value="UniProtKB-UniRule"/>
</dbReference>
<evidence type="ECO:0000313" key="8">
    <source>
        <dbReference type="EMBL" id="AIU72430.1"/>
    </source>
</evidence>
<evidence type="ECO:0000256" key="6">
    <source>
        <dbReference type="HAMAP-Rule" id="MF_01179"/>
    </source>
</evidence>
<protein>
    <recommendedName>
        <fullName evidence="6">Cell division inhibitor SulA</fullName>
    </recommendedName>
</protein>
<dbReference type="OrthoDB" id="6464784at2"/>
<keyword evidence="3 6" id="KW-0717">Septation</keyword>
<feature type="compositionally biased region" description="Polar residues" evidence="7">
    <location>
        <begin position="1"/>
        <end position="17"/>
    </location>
</feature>
<reference evidence="8 9" key="1">
    <citation type="journal article" date="2014" name="Gut Pathog.">
        <title>Gene clusters of Hafnia alvei strain FB1 important in survival and pathogenesis: a draft genome perspective.</title>
        <authorList>
            <person name="Tan J.Y."/>
            <person name="Yin W.F."/>
            <person name="Chan K.G."/>
        </authorList>
    </citation>
    <scope>NUCLEOTIDE SEQUENCE [LARGE SCALE GENOMIC DNA]</scope>
    <source>
        <strain evidence="8 9">FB1</strain>
    </source>
</reference>
<comment type="PTM">
    <text evidence="6">Is rapidly cleaved and degraded by the Lon protease once DNA damage is repaired.</text>
</comment>
<keyword evidence="5 6" id="KW-0131">Cell cycle</keyword>
<dbReference type="PANTHER" id="PTHR35369">
    <property type="entry name" value="BLR3025 PROTEIN-RELATED"/>
    <property type="match status" value="1"/>
</dbReference>
<dbReference type="GO" id="GO:0006281">
    <property type="term" value="P:DNA repair"/>
    <property type="evidence" value="ECO:0007669"/>
    <property type="project" value="TreeGrafter"/>
</dbReference>
<keyword evidence="2 6" id="KW-0227">DNA damage</keyword>
<name>A0A097R147_HAFAL</name>